<evidence type="ECO:0000256" key="3">
    <source>
        <dbReference type="SAM" id="MobiDB-lite"/>
    </source>
</evidence>
<keyword evidence="1" id="KW-0677">Repeat</keyword>
<feature type="repeat" description="PPR" evidence="2">
    <location>
        <begin position="267"/>
        <end position="301"/>
    </location>
</feature>
<dbReference type="FunFam" id="1.25.40.10:FF:000442">
    <property type="entry name" value="Pentatricopeptide repeat-containing protein At3g49710"/>
    <property type="match status" value="1"/>
</dbReference>
<dbReference type="PANTHER" id="PTHR47926:SF386">
    <property type="entry name" value="PENTATRICOPEPTIDE REPEAT-CONTAINING PROTEIN"/>
    <property type="match status" value="1"/>
</dbReference>
<dbReference type="Proteomes" id="UP001140949">
    <property type="component" value="Unassembled WGS sequence"/>
</dbReference>
<feature type="region of interest" description="Disordered" evidence="3">
    <location>
        <begin position="1"/>
        <end position="64"/>
    </location>
</feature>
<reference evidence="4" key="1">
    <citation type="journal article" date="2023" name="GigaByte">
        <title>Genome assembly of the bearded iris, Iris pallida Lam.</title>
        <authorList>
            <person name="Bruccoleri R.E."/>
            <person name="Oakeley E.J."/>
            <person name="Faust A.M.E."/>
            <person name="Altorfer M."/>
            <person name="Dessus-Babus S."/>
            <person name="Burckhardt D."/>
            <person name="Oertli M."/>
            <person name="Naumann U."/>
            <person name="Petersen F."/>
            <person name="Wong J."/>
        </authorList>
    </citation>
    <scope>NUCLEOTIDE SEQUENCE</scope>
    <source>
        <strain evidence="4">GSM-AAB239-AS_SAM_17_03QT</strain>
    </source>
</reference>
<dbReference type="PANTHER" id="PTHR47926">
    <property type="entry name" value="PENTATRICOPEPTIDE REPEAT-CONTAINING PROTEIN"/>
    <property type="match status" value="1"/>
</dbReference>
<reference evidence="4" key="2">
    <citation type="submission" date="2023-04" db="EMBL/GenBank/DDBJ databases">
        <authorList>
            <person name="Bruccoleri R.E."/>
            <person name="Oakeley E.J."/>
            <person name="Faust A.-M."/>
            <person name="Dessus-Babus S."/>
            <person name="Altorfer M."/>
            <person name="Burckhardt D."/>
            <person name="Oertli M."/>
            <person name="Naumann U."/>
            <person name="Petersen F."/>
            <person name="Wong J."/>
        </authorList>
    </citation>
    <scope>NUCLEOTIDE SEQUENCE</scope>
    <source>
        <strain evidence="4">GSM-AAB239-AS_SAM_17_03QT</strain>
        <tissue evidence="4">Leaf</tissue>
    </source>
</reference>
<feature type="repeat" description="PPR" evidence="2">
    <location>
        <begin position="231"/>
        <end position="261"/>
    </location>
</feature>
<dbReference type="InterPro" id="IPR046960">
    <property type="entry name" value="PPR_At4g14850-like_plant"/>
</dbReference>
<keyword evidence="5" id="KW-1185">Reference proteome</keyword>
<dbReference type="GO" id="GO:0009451">
    <property type="term" value="P:RNA modification"/>
    <property type="evidence" value="ECO:0007669"/>
    <property type="project" value="InterPro"/>
</dbReference>
<dbReference type="InterPro" id="IPR002885">
    <property type="entry name" value="PPR_rpt"/>
</dbReference>
<feature type="repeat" description="PPR" evidence="2">
    <location>
        <begin position="642"/>
        <end position="676"/>
    </location>
</feature>
<protein>
    <submittedName>
        <fullName evidence="4">Pentatricopeptide repeat-containing protein</fullName>
    </submittedName>
</protein>
<feature type="compositionally biased region" description="Pro residues" evidence="3">
    <location>
        <begin position="38"/>
        <end position="49"/>
    </location>
</feature>
<dbReference type="GO" id="GO:0003723">
    <property type="term" value="F:RNA binding"/>
    <property type="evidence" value="ECO:0007669"/>
    <property type="project" value="InterPro"/>
</dbReference>
<gene>
    <name evidence="4" type="ORF">M6B38_326675</name>
</gene>
<dbReference type="EMBL" id="JANAVB010011965">
    <property type="protein sequence ID" value="KAJ6836627.1"/>
    <property type="molecule type" value="Genomic_DNA"/>
</dbReference>
<comment type="caution">
    <text evidence="4">The sequence shown here is derived from an EMBL/GenBank/DDBJ whole genome shotgun (WGS) entry which is preliminary data.</text>
</comment>
<feature type="compositionally biased region" description="Low complexity" evidence="3">
    <location>
        <begin position="50"/>
        <end position="60"/>
    </location>
</feature>
<feature type="repeat" description="PPR" evidence="2">
    <location>
        <begin position="506"/>
        <end position="540"/>
    </location>
</feature>
<evidence type="ECO:0000313" key="4">
    <source>
        <dbReference type="EMBL" id="KAJ6836627.1"/>
    </source>
</evidence>
<dbReference type="PROSITE" id="PS51375">
    <property type="entry name" value="PPR"/>
    <property type="match status" value="8"/>
</dbReference>
<dbReference type="FunFam" id="1.25.40.10:FF:001093">
    <property type="entry name" value="Pentatricopeptide repeat-containing protein At2g34400"/>
    <property type="match status" value="1"/>
</dbReference>
<feature type="repeat" description="PPR" evidence="2">
    <location>
        <begin position="403"/>
        <end position="437"/>
    </location>
</feature>
<organism evidence="4 5">
    <name type="scientific">Iris pallida</name>
    <name type="common">Sweet iris</name>
    <dbReference type="NCBI Taxonomy" id="29817"/>
    <lineage>
        <taxon>Eukaryota</taxon>
        <taxon>Viridiplantae</taxon>
        <taxon>Streptophyta</taxon>
        <taxon>Embryophyta</taxon>
        <taxon>Tracheophyta</taxon>
        <taxon>Spermatophyta</taxon>
        <taxon>Magnoliopsida</taxon>
        <taxon>Liliopsida</taxon>
        <taxon>Asparagales</taxon>
        <taxon>Iridaceae</taxon>
        <taxon>Iridoideae</taxon>
        <taxon>Irideae</taxon>
        <taxon>Iris</taxon>
    </lineage>
</organism>
<evidence type="ECO:0000313" key="5">
    <source>
        <dbReference type="Proteomes" id="UP001140949"/>
    </source>
</evidence>
<feature type="repeat" description="PPR" evidence="2">
    <location>
        <begin position="677"/>
        <end position="711"/>
    </location>
</feature>
<name>A0AAX6H7P9_IRIPA</name>
<feature type="repeat" description="PPR" evidence="2">
    <location>
        <begin position="368"/>
        <end position="402"/>
    </location>
</feature>
<dbReference type="InterPro" id="IPR011990">
    <property type="entry name" value="TPR-like_helical_dom_sf"/>
</dbReference>
<sequence length="866" mass="95346">MAVPAPVATPLHHNSPPSPPHLHFSKPKPNPNLHKQPSIPPPPPPPPPLTATQTNQQTLLPHSPNSSDFAVAIDSCNCPQLARQIHANAIKTAYCSSQEFLQTRLLSAYSRCSDLRDALQLFGTMPTRSVYSWAAILTACVDHALYRKALLLLNELLQTEAIALDFFVFPVVLKACGGLNDVELAKGLHGLVLKNGFVWNSYVGNALIDVYAKCALLDESFKVMRGMHARDRVSWNSMIAGLVTNGLVFEAVDLLGTMRSSHEVEPNLVSWSAAIGGLAQDGHDEEALELLREMIDSGIQPNCRTLASILPSCGRLRELHIGKEIHGYIVRHGLMSNPFSVNGMIDVYRRCGDMVSALELFSRFSVRNLVSYNTMIVGYCENGELSKARAMFDRMELDGVRRDTISWNSMISGYKINGEFEEGLKVFGEMLQEDNVRADSFTVGSVLSCCAALSALGVGKEVHSYAIVRNLHSNTFVGGALVELYSRCCEDLASAESAFSDIDGRDVTTWNVLISSYARAGQLTRPQELLSSMEEDGFDPSIYTWNGLIAGYLNNGRDELALQMFSGLLTTGLRPDIYTIGMILPACSRLLSIEQGRQVHAYSIRCRYDTHVHVGAAIVDMYAKCGSVTLAELAFSRISQHNLVSLNTMLAGFATHGLVEEGIALFRRMLDDGVTPDGVTFLSVLSLCVHRGACEEGVLYFSMMEGYGIEPELKHYTSMVDLFSRAGKLDEAYRLIGAMPVEADVVVWCALLAGCVTHCNVELGEMVAERVLELEEDNAGNYVMLANLYARAGRREDLARIRRVIGERGMHKIAGCSWIEHGNQVHAFLANCSCSHERMDEVYATAEALNKYMRMLSEVTSYYILP</sequence>
<accession>A0AAX6H7P9</accession>
<evidence type="ECO:0000256" key="2">
    <source>
        <dbReference type="PROSITE-ProRule" id="PRU00708"/>
    </source>
</evidence>
<dbReference type="AlphaFoldDB" id="A0AAX6H7P9"/>
<dbReference type="Pfam" id="PF20431">
    <property type="entry name" value="E_motif"/>
    <property type="match status" value="1"/>
</dbReference>
<evidence type="ECO:0000256" key="1">
    <source>
        <dbReference type="ARBA" id="ARBA00022737"/>
    </source>
</evidence>
<dbReference type="NCBIfam" id="TIGR00756">
    <property type="entry name" value="PPR"/>
    <property type="match status" value="6"/>
</dbReference>
<feature type="repeat" description="PPR" evidence="2">
    <location>
        <begin position="541"/>
        <end position="575"/>
    </location>
</feature>
<proteinExistence type="predicted"/>
<dbReference type="InterPro" id="IPR046848">
    <property type="entry name" value="E_motif"/>
</dbReference>
<dbReference type="Pfam" id="PF01535">
    <property type="entry name" value="PPR"/>
    <property type="match status" value="5"/>
</dbReference>
<dbReference type="Gene3D" id="1.25.40.10">
    <property type="entry name" value="Tetratricopeptide repeat domain"/>
    <property type="match status" value="5"/>
</dbReference>
<dbReference type="Pfam" id="PF12854">
    <property type="entry name" value="PPR_1"/>
    <property type="match status" value="1"/>
</dbReference>
<dbReference type="Pfam" id="PF13041">
    <property type="entry name" value="PPR_2"/>
    <property type="match status" value="4"/>
</dbReference>